<comment type="caution">
    <text evidence="1">The sequence shown here is derived from an EMBL/GenBank/DDBJ whole genome shotgun (WGS) entry which is preliminary data.</text>
</comment>
<dbReference type="AlphaFoldDB" id="A0A8X7V0M5"/>
<evidence type="ECO:0000313" key="1">
    <source>
        <dbReference type="EMBL" id="KAG2295476.1"/>
    </source>
</evidence>
<proteinExistence type="predicted"/>
<reference evidence="1 2" key="1">
    <citation type="submission" date="2020-02" db="EMBL/GenBank/DDBJ databases">
        <authorList>
            <person name="Ma Q."/>
            <person name="Huang Y."/>
            <person name="Song X."/>
            <person name="Pei D."/>
        </authorList>
    </citation>
    <scope>NUCLEOTIDE SEQUENCE [LARGE SCALE GENOMIC DNA]</scope>
    <source>
        <strain evidence="1">Sxm20200214</strain>
        <tissue evidence="1">Leaf</tissue>
    </source>
</reference>
<sequence>MQGFDFKEIQEKISNSFRPWPRSFQFWVRATNIYTGYKVPTVYRLELRCCSHRRFTVLLVAINLSHRNHHCRVISAAARARLLRSSSHSPRALNRAGHTFTHRSIGSLGCSVRRLDQARWIEHLSSTSNVPNHETYMVKF</sequence>
<protein>
    <submittedName>
        <fullName evidence="1">Uncharacterized protein</fullName>
    </submittedName>
</protein>
<organism evidence="1 2">
    <name type="scientific">Brassica carinata</name>
    <name type="common">Ethiopian mustard</name>
    <name type="synonym">Abyssinian cabbage</name>
    <dbReference type="NCBI Taxonomy" id="52824"/>
    <lineage>
        <taxon>Eukaryota</taxon>
        <taxon>Viridiplantae</taxon>
        <taxon>Streptophyta</taxon>
        <taxon>Embryophyta</taxon>
        <taxon>Tracheophyta</taxon>
        <taxon>Spermatophyta</taxon>
        <taxon>Magnoliopsida</taxon>
        <taxon>eudicotyledons</taxon>
        <taxon>Gunneridae</taxon>
        <taxon>Pentapetalae</taxon>
        <taxon>rosids</taxon>
        <taxon>malvids</taxon>
        <taxon>Brassicales</taxon>
        <taxon>Brassicaceae</taxon>
        <taxon>Brassiceae</taxon>
        <taxon>Brassica</taxon>
    </lineage>
</organism>
<dbReference type="OrthoDB" id="1812222at2759"/>
<keyword evidence="2" id="KW-1185">Reference proteome</keyword>
<evidence type="ECO:0000313" key="2">
    <source>
        <dbReference type="Proteomes" id="UP000886595"/>
    </source>
</evidence>
<dbReference type="Proteomes" id="UP000886595">
    <property type="component" value="Unassembled WGS sequence"/>
</dbReference>
<accession>A0A8X7V0M5</accession>
<dbReference type="EMBL" id="JAAMPC010000009">
    <property type="protein sequence ID" value="KAG2295476.1"/>
    <property type="molecule type" value="Genomic_DNA"/>
</dbReference>
<name>A0A8X7V0M5_BRACI</name>
<gene>
    <name evidence="1" type="ORF">Bca52824_042145</name>
</gene>